<name>A0A0D0L762_9PSED</name>
<evidence type="ECO:0008006" key="4">
    <source>
        <dbReference type="Google" id="ProtNLM"/>
    </source>
</evidence>
<gene>
    <name evidence="2" type="ORF">RU08_02740</name>
</gene>
<feature type="signal peptide" evidence="1">
    <location>
        <begin position="1"/>
        <end position="23"/>
    </location>
</feature>
<dbReference type="RefSeq" id="WP_042552268.1">
    <property type="nucleotide sequence ID" value="NZ_JXQW01000005.1"/>
</dbReference>
<evidence type="ECO:0000313" key="3">
    <source>
        <dbReference type="Proteomes" id="UP000032068"/>
    </source>
</evidence>
<accession>A0A0D0L762</accession>
<feature type="chain" id="PRO_5002215309" description="Lipoprotein" evidence="1">
    <location>
        <begin position="24"/>
        <end position="134"/>
    </location>
</feature>
<comment type="caution">
    <text evidence="2">The sequence shown here is derived from an EMBL/GenBank/DDBJ whole genome shotgun (WGS) entry which is preliminary data.</text>
</comment>
<dbReference type="AlphaFoldDB" id="A0A0D0L762"/>
<dbReference type="OrthoDB" id="9815328at2"/>
<proteinExistence type="predicted"/>
<sequence>MMSRFNRIALLALLLLGITACTSKPVVNIENSAPPAAVKGQDDMRRAVLTALQRRQWTVERADQGQILASITRRSHQAQITIPYTASTYSIRYRDSHNLGYRDGKIHRNYNKWIQNLDRSIQQELSSPSLYMPQ</sequence>
<evidence type="ECO:0000256" key="1">
    <source>
        <dbReference type="SAM" id="SignalP"/>
    </source>
</evidence>
<evidence type="ECO:0000313" key="2">
    <source>
        <dbReference type="EMBL" id="KIQ05670.1"/>
    </source>
</evidence>
<keyword evidence="1" id="KW-0732">Signal</keyword>
<dbReference type="EMBL" id="JXQW01000005">
    <property type="protein sequence ID" value="KIQ05670.1"/>
    <property type="molecule type" value="Genomic_DNA"/>
</dbReference>
<reference evidence="2 3" key="1">
    <citation type="submission" date="2014-12" db="EMBL/GenBank/DDBJ databases">
        <title>16Stimator: statistical estimation of ribosomal gene copy numbers from draft genome assemblies.</title>
        <authorList>
            <person name="Perisin M.A."/>
            <person name="Vetter M."/>
            <person name="Gilbert J.A."/>
            <person name="Bergelson J."/>
        </authorList>
    </citation>
    <scope>NUCLEOTIDE SEQUENCE [LARGE SCALE GENOMIC DNA]</scope>
    <source>
        <strain evidence="2 3">MEJ086</strain>
    </source>
</reference>
<protein>
    <recommendedName>
        <fullName evidence="4">Lipoprotein</fullName>
    </recommendedName>
</protein>
<organism evidence="2 3">
    <name type="scientific">Pseudomonas fulva</name>
    <dbReference type="NCBI Taxonomy" id="47880"/>
    <lineage>
        <taxon>Bacteria</taxon>
        <taxon>Pseudomonadati</taxon>
        <taxon>Pseudomonadota</taxon>
        <taxon>Gammaproteobacteria</taxon>
        <taxon>Pseudomonadales</taxon>
        <taxon>Pseudomonadaceae</taxon>
        <taxon>Pseudomonas</taxon>
    </lineage>
</organism>
<dbReference type="PROSITE" id="PS51257">
    <property type="entry name" value="PROKAR_LIPOPROTEIN"/>
    <property type="match status" value="1"/>
</dbReference>
<dbReference type="Proteomes" id="UP000032068">
    <property type="component" value="Unassembled WGS sequence"/>
</dbReference>